<feature type="transmembrane region" description="Helical" evidence="6">
    <location>
        <begin position="208"/>
        <end position="233"/>
    </location>
</feature>
<evidence type="ECO:0000256" key="6">
    <source>
        <dbReference type="SAM" id="Phobius"/>
    </source>
</evidence>
<evidence type="ECO:0000256" key="1">
    <source>
        <dbReference type="ARBA" id="ARBA00004141"/>
    </source>
</evidence>
<keyword evidence="4 6" id="KW-1133">Transmembrane helix</keyword>
<evidence type="ECO:0000256" key="4">
    <source>
        <dbReference type="ARBA" id="ARBA00022989"/>
    </source>
</evidence>
<comment type="similarity">
    <text evidence="2">Belongs to the EamA transporter family.</text>
</comment>
<evidence type="ECO:0000313" key="9">
    <source>
        <dbReference type="Proteomes" id="UP001196870"/>
    </source>
</evidence>
<dbReference type="Proteomes" id="UP001196870">
    <property type="component" value="Unassembled WGS sequence"/>
</dbReference>
<dbReference type="InterPro" id="IPR050638">
    <property type="entry name" value="AA-Vitamin_Transporters"/>
</dbReference>
<dbReference type="Gene3D" id="1.10.3730.20">
    <property type="match status" value="1"/>
</dbReference>
<sequence length="292" mass="30138">MSPGNIALAGLFVLIWSSAFTSARFVVLEWPALWALAIRFLLTAPLVAAIILGLRGRIRLPRRGDAGRLALMGAFGTGGYLGCGWFALATTPSGLVALISATAPLFVAAGERIFFGRRLTPRAWAGLALGWIGVALLGYWRAAGGLSAAETTGILLSIAGALSQAIGILAYAQVRGRVDAWTSTLGQSMTAGLVLLPVAWLVEGPAPAAISLTAAAGMAWSILVVGLAGYALFFTLMKRLPPSTAAALQLLSPPVAALLGWALLSERLLPGDILGGLVTLIGLALLFSAKRV</sequence>
<feature type="transmembrane region" description="Helical" evidence="6">
    <location>
        <begin position="123"/>
        <end position="142"/>
    </location>
</feature>
<evidence type="ECO:0000259" key="7">
    <source>
        <dbReference type="Pfam" id="PF00892"/>
    </source>
</evidence>
<feature type="transmembrane region" description="Helical" evidence="6">
    <location>
        <begin position="184"/>
        <end position="202"/>
    </location>
</feature>
<evidence type="ECO:0000256" key="2">
    <source>
        <dbReference type="ARBA" id="ARBA00007362"/>
    </source>
</evidence>
<feature type="transmembrane region" description="Helical" evidence="6">
    <location>
        <begin position="66"/>
        <end position="88"/>
    </location>
</feature>
<gene>
    <name evidence="8" type="ORF">GXW71_25840</name>
</gene>
<dbReference type="SUPFAM" id="SSF103481">
    <property type="entry name" value="Multidrug resistance efflux transporter EmrE"/>
    <property type="match status" value="2"/>
</dbReference>
<keyword evidence="9" id="KW-1185">Reference proteome</keyword>
<dbReference type="PANTHER" id="PTHR32322">
    <property type="entry name" value="INNER MEMBRANE TRANSPORTER"/>
    <property type="match status" value="1"/>
</dbReference>
<comment type="caution">
    <text evidence="8">The sequence shown here is derived from an EMBL/GenBank/DDBJ whole genome shotgun (WGS) entry which is preliminary data.</text>
</comment>
<keyword evidence="3 6" id="KW-0812">Transmembrane</keyword>
<evidence type="ECO:0000256" key="5">
    <source>
        <dbReference type="ARBA" id="ARBA00023136"/>
    </source>
</evidence>
<dbReference type="EMBL" id="JAAGBB010000041">
    <property type="protein sequence ID" value="MBR0667804.1"/>
    <property type="molecule type" value="Genomic_DNA"/>
</dbReference>
<reference evidence="9" key="1">
    <citation type="journal article" date="2021" name="Syst. Appl. Microbiol.">
        <title>Roseomonas hellenica sp. nov., isolated from roots of wild-growing Alkanna tinctoria.</title>
        <authorList>
            <person name="Rat A."/>
            <person name="Naranjo H.D."/>
            <person name="Lebbe L."/>
            <person name="Cnockaert M."/>
            <person name="Krigas N."/>
            <person name="Grigoriadou K."/>
            <person name="Maloupa E."/>
            <person name="Willems A."/>
        </authorList>
    </citation>
    <scope>NUCLEOTIDE SEQUENCE [LARGE SCALE GENOMIC DNA]</scope>
    <source>
        <strain evidence="9">LMG 31523</strain>
    </source>
</reference>
<dbReference type="PANTHER" id="PTHR32322:SF2">
    <property type="entry name" value="EAMA DOMAIN-CONTAINING PROTEIN"/>
    <property type="match status" value="1"/>
</dbReference>
<keyword evidence="5 6" id="KW-0472">Membrane</keyword>
<feature type="transmembrane region" description="Helical" evidence="6">
    <location>
        <begin position="33"/>
        <end position="54"/>
    </location>
</feature>
<proteinExistence type="inferred from homology"/>
<evidence type="ECO:0000313" key="8">
    <source>
        <dbReference type="EMBL" id="MBR0667804.1"/>
    </source>
</evidence>
<evidence type="ECO:0000256" key="3">
    <source>
        <dbReference type="ARBA" id="ARBA00022692"/>
    </source>
</evidence>
<feature type="transmembrane region" description="Helical" evidence="6">
    <location>
        <begin position="245"/>
        <end position="263"/>
    </location>
</feature>
<feature type="domain" description="EamA" evidence="7">
    <location>
        <begin position="152"/>
        <end position="287"/>
    </location>
</feature>
<feature type="transmembrane region" description="Helical" evidence="6">
    <location>
        <begin position="269"/>
        <end position="289"/>
    </location>
</feature>
<dbReference type="InterPro" id="IPR000620">
    <property type="entry name" value="EamA_dom"/>
</dbReference>
<feature type="domain" description="EamA" evidence="7">
    <location>
        <begin position="7"/>
        <end position="137"/>
    </location>
</feature>
<organism evidence="8 9">
    <name type="scientific">Plastoroseomonas hellenica</name>
    <dbReference type="NCBI Taxonomy" id="2687306"/>
    <lineage>
        <taxon>Bacteria</taxon>
        <taxon>Pseudomonadati</taxon>
        <taxon>Pseudomonadota</taxon>
        <taxon>Alphaproteobacteria</taxon>
        <taxon>Acetobacterales</taxon>
        <taxon>Acetobacteraceae</taxon>
        <taxon>Plastoroseomonas</taxon>
    </lineage>
</organism>
<name>A0ABS5F5G0_9PROT</name>
<dbReference type="Pfam" id="PF00892">
    <property type="entry name" value="EamA"/>
    <property type="match status" value="2"/>
</dbReference>
<feature type="transmembrane region" description="Helical" evidence="6">
    <location>
        <begin position="94"/>
        <end position="111"/>
    </location>
</feature>
<dbReference type="RefSeq" id="WP_211855580.1">
    <property type="nucleotide sequence ID" value="NZ_JAAGBB010000041.1"/>
</dbReference>
<dbReference type="InterPro" id="IPR037185">
    <property type="entry name" value="EmrE-like"/>
</dbReference>
<accession>A0ABS5F5G0</accession>
<feature type="transmembrane region" description="Helical" evidence="6">
    <location>
        <begin position="154"/>
        <end position="172"/>
    </location>
</feature>
<protein>
    <submittedName>
        <fullName evidence="8">DMT family transporter</fullName>
    </submittedName>
</protein>
<comment type="subcellular location">
    <subcellularLocation>
        <location evidence="1">Membrane</location>
        <topology evidence="1">Multi-pass membrane protein</topology>
    </subcellularLocation>
</comment>